<organism evidence="7 8">
    <name type="scientific">Actinacidiphila acidipaludis</name>
    <dbReference type="NCBI Taxonomy" id="2873382"/>
    <lineage>
        <taxon>Bacteria</taxon>
        <taxon>Bacillati</taxon>
        <taxon>Actinomycetota</taxon>
        <taxon>Actinomycetes</taxon>
        <taxon>Kitasatosporales</taxon>
        <taxon>Streptomycetaceae</taxon>
        <taxon>Actinacidiphila</taxon>
    </lineage>
</organism>
<evidence type="ECO:0000256" key="1">
    <source>
        <dbReference type="ARBA" id="ARBA00023015"/>
    </source>
</evidence>
<gene>
    <name evidence="7" type="ORF">K7862_15400</name>
</gene>
<feature type="compositionally biased region" description="Basic and acidic residues" evidence="5">
    <location>
        <begin position="1"/>
        <end position="12"/>
    </location>
</feature>
<evidence type="ECO:0000256" key="4">
    <source>
        <dbReference type="PROSITE-ProRule" id="PRU00335"/>
    </source>
</evidence>
<name>A0ABS7Q785_9ACTN</name>
<dbReference type="SUPFAM" id="SSF46689">
    <property type="entry name" value="Homeodomain-like"/>
    <property type="match status" value="1"/>
</dbReference>
<evidence type="ECO:0000313" key="7">
    <source>
        <dbReference type="EMBL" id="MBY8879011.1"/>
    </source>
</evidence>
<dbReference type="Gene3D" id="1.10.357.10">
    <property type="entry name" value="Tetracycline Repressor, domain 2"/>
    <property type="match status" value="1"/>
</dbReference>
<sequence>MPRQNERGTGLRERKKAQTRRELRAGAARLFADQGFAGTTVADIAAAANVSERTFFRYFDSKEALLLPDGEELFARIGAELAARPPREEPVEAVCAALLAAAGPLAGGSAAAAAPAPPVPKVPAQPVPRSGRAAPAAVPSAPPVPAASAEPETAVSARAGVAVDRLLHAFDGFEERLTDLVAARLPERTPDRDLHAAVLACTCLSTVRAILRTRSARRAAGAAVAEPADMLAAALGVLSGIGSGAGGR</sequence>
<keyword evidence="2 4" id="KW-0238">DNA-binding</keyword>
<dbReference type="Proteomes" id="UP000778578">
    <property type="component" value="Unassembled WGS sequence"/>
</dbReference>
<reference evidence="7 8" key="1">
    <citation type="submission" date="2021-08" db="EMBL/GenBank/DDBJ databases">
        <title>WGS of actinomycetes from Thailand.</title>
        <authorList>
            <person name="Thawai C."/>
        </authorList>
    </citation>
    <scope>NUCLEOTIDE SEQUENCE [LARGE SCALE GENOMIC DNA]</scope>
    <source>
        <strain evidence="7 8">PLK6-54</strain>
    </source>
</reference>
<keyword evidence="3" id="KW-0804">Transcription</keyword>
<dbReference type="InterPro" id="IPR050109">
    <property type="entry name" value="HTH-type_TetR-like_transc_reg"/>
</dbReference>
<dbReference type="PROSITE" id="PS01081">
    <property type="entry name" value="HTH_TETR_1"/>
    <property type="match status" value="1"/>
</dbReference>
<dbReference type="Pfam" id="PF00440">
    <property type="entry name" value="TetR_N"/>
    <property type="match status" value="1"/>
</dbReference>
<comment type="caution">
    <text evidence="7">The sequence shown here is derived from an EMBL/GenBank/DDBJ whole genome shotgun (WGS) entry which is preliminary data.</text>
</comment>
<proteinExistence type="predicted"/>
<dbReference type="InterPro" id="IPR023772">
    <property type="entry name" value="DNA-bd_HTH_TetR-type_CS"/>
</dbReference>
<dbReference type="InterPro" id="IPR001647">
    <property type="entry name" value="HTH_TetR"/>
</dbReference>
<evidence type="ECO:0000256" key="5">
    <source>
        <dbReference type="SAM" id="MobiDB-lite"/>
    </source>
</evidence>
<protein>
    <submittedName>
        <fullName evidence="7">TetR family transcriptional regulator</fullName>
    </submittedName>
</protein>
<feature type="DNA-binding region" description="H-T-H motif" evidence="4">
    <location>
        <begin position="40"/>
        <end position="59"/>
    </location>
</feature>
<evidence type="ECO:0000259" key="6">
    <source>
        <dbReference type="PROSITE" id="PS50977"/>
    </source>
</evidence>
<dbReference type="PANTHER" id="PTHR30055">
    <property type="entry name" value="HTH-TYPE TRANSCRIPTIONAL REGULATOR RUTR"/>
    <property type="match status" value="1"/>
</dbReference>
<evidence type="ECO:0000256" key="3">
    <source>
        <dbReference type="ARBA" id="ARBA00023163"/>
    </source>
</evidence>
<feature type="domain" description="HTH tetR-type" evidence="6">
    <location>
        <begin position="17"/>
        <end position="77"/>
    </location>
</feature>
<keyword evidence="8" id="KW-1185">Reference proteome</keyword>
<dbReference type="PROSITE" id="PS50977">
    <property type="entry name" value="HTH_TETR_2"/>
    <property type="match status" value="1"/>
</dbReference>
<dbReference type="PRINTS" id="PR00455">
    <property type="entry name" value="HTHTETR"/>
</dbReference>
<accession>A0ABS7Q785</accession>
<feature type="compositionally biased region" description="Pro residues" evidence="5">
    <location>
        <begin position="115"/>
        <end position="126"/>
    </location>
</feature>
<evidence type="ECO:0000313" key="8">
    <source>
        <dbReference type="Proteomes" id="UP000778578"/>
    </source>
</evidence>
<dbReference type="InterPro" id="IPR009057">
    <property type="entry name" value="Homeodomain-like_sf"/>
</dbReference>
<evidence type="ECO:0000256" key="2">
    <source>
        <dbReference type="ARBA" id="ARBA00023125"/>
    </source>
</evidence>
<dbReference type="EMBL" id="JAINZZ010000016">
    <property type="protein sequence ID" value="MBY8879011.1"/>
    <property type="molecule type" value="Genomic_DNA"/>
</dbReference>
<dbReference type="PANTHER" id="PTHR30055:SF238">
    <property type="entry name" value="MYCOFACTOCIN BIOSYNTHESIS TRANSCRIPTIONAL REGULATOR MFTR-RELATED"/>
    <property type="match status" value="1"/>
</dbReference>
<feature type="region of interest" description="Disordered" evidence="5">
    <location>
        <begin position="110"/>
        <end position="151"/>
    </location>
</feature>
<feature type="region of interest" description="Disordered" evidence="5">
    <location>
        <begin position="1"/>
        <end position="22"/>
    </location>
</feature>
<keyword evidence="1" id="KW-0805">Transcription regulation</keyword>
<feature type="compositionally biased region" description="Low complexity" evidence="5">
    <location>
        <begin position="127"/>
        <end position="139"/>
    </location>
</feature>